<dbReference type="Proteomes" id="UP000095658">
    <property type="component" value="Unassembled WGS sequence"/>
</dbReference>
<evidence type="ECO:0000313" key="3">
    <source>
        <dbReference type="Proteomes" id="UP000095658"/>
    </source>
</evidence>
<evidence type="ECO:0000256" key="1">
    <source>
        <dbReference type="ARBA" id="ARBA00005721"/>
    </source>
</evidence>
<proteinExistence type="inferred from homology"/>
<dbReference type="EMBL" id="MAMP01000024">
    <property type="protein sequence ID" value="OES43650.1"/>
    <property type="molecule type" value="Genomic_DNA"/>
</dbReference>
<protein>
    <recommendedName>
        <fullName evidence="4">Alkaline-shock protein</fullName>
    </recommendedName>
</protein>
<comment type="similarity">
    <text evidence="1">Belongs to the asp23 family.</text>
</comment>
<dbReference type="RefSeq" id="WP_069939435.1">
    <property type="nucleotide sequence ID" value="NZ_MAMP01000024.1"/>
</dbReference>
<reference evidence="2 3" key="1">
    <citation type="submission" date="2016-06" db="EMBL/GenBank/DDBJ databases">
        <title>Domibacillus iocasae genome sequencing.</title>
        <authorList>
            <person name="Verma A."/>
            <person name="Pal Y."/>
            <person name="Ojha A.K."/>
            <person name="Krishnamurthi S."/>
        </authorList>
    </citation>
    <scope>NUCLEOTIDE SEQUENCE [LARGE SCALE GENOMIC DNA]</scope>
    <source>
        <strain evidence="2 3">DSM 29979</strain>
    </source>
</reference>
<accession>A0A1E7DKQ1</accession>
<evidence type="ECO:0000313" key="2">
    <source>
        <dbReference type="EMBL" id="OES43650.1"/>
    </source>
</evidence>
<gene>
    <name evidence="2" type="ORF">BA724_11140</name>
</gene>
<dbReference type="Pfam" id="PF03780">
    <property type="entry name" value="Asp23"/>
    <property type="match status" value="1"/>
</dbReference>
<dbReference type="STRING" id="1714016.BA724_11140"/>
<name>A0A1E7DKQ1_9BACI</name>
<dbReference type="PANTHER" id="PTHR34297">
    <property type="entry name" value="HYPOTHETICAL CYTOSOLIC PROTEIN-RELATED"/>
    <property type="match status" value="1"/>
</dbReference>
<dbReference type="PANTHER" id="PTHR34297:SF2">
    <property type="entry name" value="ASP23_GLS24 FAMILY ENVELOPE STRESS RESPONSE PROTEIN"/>
    <property type="match status" value="1"/>
</dbReference>
<comment type="caution">
    <text evidence="2">The sequence shown here is derived from an EMBL/GenBank/DDBJ whole genome shotgun (WGS) entry which is preliminary data.</text>
</comment>
<dbReference type="OrthoDB" id="9791482at2"/>
<keyword evidence="3" id="KW-1185">Reference proteome</keyword>
<dbReference type="InterPro" id="IPR005531">
    <property type="entry name" value="Asp23"/>
</dbReference>
<dbReference type="AlphaFoldDB" id="A0A1E7DKQ1"/>
<sequence>MTIELTTELGQIDISNEVIAMIAGGAAVDCYGIVGMASKKQLKDGIAEILRRENFTRGVIVRQEEDRIFIDMYIIVSYGTKISEVASNVQSKVKYTLNQTVGLSVDSVNIFVQGVRVTNP</sequence>
<evidence type="ECO:0008006" key="4">
    <source>
        <dbReference type="Google" id="ProtNLM"/>
    </source>
</evidence>
<organism evidence="2 3">
    <name type="scientific">Domibacillus iocasae</name>
    <dbReference type="NCBI Taxonomy" id="1714016"/>
    <lineage>
        <taxon>Bacteria</taxon>
        <taxon>Bacillati</taxon>
        <taxon>Bacillota</taxon>
        <taxon>Bacilli</taxon>
        <taxon>Bacillales</taxon>
        <taxon>Bacillaceae</taxon>
        <taxon>Domibacillus</taxon>
    </lineage>
</organism>